<protein>
    <submittedName>
        <fullName evidence="1">Uncharacterized protein</fullName>
    </submittedName>
</protein>
<sequence length="51" mass="5716">AARRSSIVRTTIRCHLARTPPPTYHRNLTGAPKWDCCCFDVDRHPVALPGT</sequence>
<keyword evidence="2" id="KW-1185">Reference proteome</keyword>
<name>A0A392SLZ0_9FABA</name>
<reference evidence="1 2" key="1">
    <citation type="journal article" date="2018" name="Front. Plant Sci.">
        <title>Red Clover (Trifolium pratense) and Zigzag Clover (T. medium) - A Picture of Genomic Similarities and Differences.</title>
        <authorList>
            <person name="Dluhosova J."/>
            <person name="Istvanek J."/>
            <person name="Nedelnik J."/>
            <person name="Repkova J."/>
        </authorList>
    </citation>
    <scope>NUCLEOTIDE SEQUENCE [LARGE SCALE GENOMIC DNA]</scope>
    <source>
        <strain evidence="2">cv. 10/8</strain>
        <tissue evidence="1">Leaf</tissue>
    </source>
</reference>
<dbReference type="AlphaFoldDB" id="A0A392SLZ0"/>
<dbReference type="EMBL" id="LXQA010408515">
    <property type="protein sequence ID" value="MCI49901.1"/>
    <property type="molecule type" value="Genomic_DNA"/>
</dbReference>
<feature type="non-terminal residue" evidence="1">
    <location>
        <position position="1"/>
    </location>
</feature>
<accession>A0A392SLZ0</accession>
<evidence type="ECO:0000313" key="2">
    <source>
        <dbReference type="Proteomes" id="UP000265520"/>
    </source>
</evidence>
<organism evidence="1 2">
    <name type="scientific">Trifolium medium</name>
    <dbReference type="NCBI Taxonomy" id="97028"/>
    <lineage>
        <taxon>Eukaryota</taxon>
        <taxon>Viridiplantae</taxon>
        <taxon>Streptophyta</taxon>
        <taxon>Embryophyta</taxon>
        <taxon>Tracheophyta</taxon>
        <taxon>Spermatophyta</taxon>
        <taxon>Magnoliopsida</taxon>
        <taxon>eudicotyledons</taxon>
        <taxon>Gunneridae</taxon>
        <taxon>Pentapetalae</taxon>
        <taxon>rosids</taxon>
        <taxon>fabids</taxon>
        <taxon>Fabales</taxon>
        <taxon>Fabaceae</taxon>
        <taxon>Papilionoideae</taxon>
        <taxon>50 kb inversion clade</taxon>
        <taxon>NPAAA clade</taxon>
        <taxon>Hologalegina</taxon>
        <taxon>IRL clade</taxon>
        <taxon>Trifolieae</taxon>
        <taxon>Trifolium</taxon>
    </lineage>
</organism>
<dbReference type="Proteomes" id="UP000265520">
    <property type="component" value="Unassembled WGS sequence"/>
</dbReference>
<comment type="caution">
    <text evidence="1">The sequence shown here is derived from an EMBL/GenBank/DDBJ whole genome shotgun (WGS) entry which is preliminary data.</text>
</comment>
<proteinExistence type="predicted"/>
<evidence type="ECO:0000313" key="1">
    <source>
        <dbReference type="EMBL" id="MCI49901.1"/>
    </source>
</evidence>